<evidence type="ECO:0000256" key="3">
    <source>
        <dbReference type="ARBA" id="ARBA00022578"/>
    </source>
</evidence>
<keyword evidence="3 6" id="KW-0815">Transposition</keyword>
<sequence length="266" mass="30377">MKENQEETRLKLSKKQVQSVINAELEKEHGLNDLFSMMINGLMLSERNHFLETKQDPNNKGNGYRKATRSGIGSKLTLSIPRDRLGVFKPVVLGLLDQQEDAIKNLCFELYGKGLTTRQIEGVVEEVYGKSYSKSSISRITTDFSALIDSWLNRDLDSYYPIVYIDAIHIKVRRDRVATEAFYVLLGLKEDLTREVLDIVNIPQESASGWEEVLERIKERGVEKVGLFVFDGLTGLDTVTAKVYSESLQQKCIIHFQRSLIDWKIV</sequence>
<evidence type="ECO:0000256" key="2">
    <source>
        <dbReference type="ARBA" id="ARBA00010961"/>
    </source>
</evidence>
<dbReference type="InterPro" id="IPR001207">
    <property type="entry name" value="Transposase_mutator"/>
</dbReference>
<evidence type="ECO:0000256" key="1">
    <source>
        <dbReference type="ARBA" id="ARBA00002190"/>
    </source>
</evidence>
<dbReference type="GO" id="GO:0004803">
    <property type="term" value="F:transposase activity"/>
    <property type="evidence" value="ECO:0007669"/>
    <property type="project" value="UniProtKB-UniRule"/>
</dbReference>
<comment type="function">
    <text evidence="1 6">Required for the transposition of the insertion element.</text>
</comment>
<keyword evidence="6" id="KW-0814">Transposable element</keyword>
<organism evidence="7 8">
    <name type="scientific">Marinoscillum furvescens DSM 4134</name>
    <dbReference type="NCBI Taxonomy" id="1122208"/>
    <lineage>
        <taxon>Bacteria</taxon>
        <taxon>Pseudomonadati</taxon>
        <taxon>Bacteroidota</taxon>
        <taxon>Cytophagia</taxon>
        <taxon>Cytophagales</taxon>
        <taxon>Reichenbachiellaceae</taxon>
        <taxon>Marinoscillum</taxon>
    </lineage>
</organism>
<comment type="similarity">
    <text evidence="2 6">Belongs to the transposase mutator family.</text>
</comment>
<evidence type="ECO:0000256" key="4">
    <source>
        <dbReference type="ARBA" id="ARBA00023125"/>
    </source>
</evidence>
<dbReference type="PANTHER" id="PTHR33217">
    <property type="entry name" value="TRANSPOSASE FOR INSERTION SEQUENCE ELEMENT IS1081"/>
    <property type="match status" value="1"/>
</dbReference>
<evidence type="ECO:0000256" key="6">
    <source>
        <dbReference type="RuleBase" id="RU365089"/>
    </source>
</evidence>
<proteinExistence type="inferred from homology"/>
<comment type="caution">
    <text evidence="7">The sequence shown here is derived from an EMBL/GenBank/DDBJ whole genome shotgun (WGS) entry which is preliminary data.</text>
</comment>
<dbReference type="Proteomes" id="UP000256779">
    <property type="component" value="Unassembled WGS sequence"/>
</dbReference>
<keyword evidence="5 6" id="KW-0233">DNA recombination</keyword>
<dbReference type="RefSeq" id="WP_115870480.1">
    <property type="nucleotide sequence ID" value="NZ_QREG01000037.1"/>
</dbReference>
<dbReference type="AlphaFoldDB" id="A0A3D9KY05"/>
<dbReference type="PANTHER" id="PTHR33217:SF8">
    <property type="entry name" value="MUTATOR FAMILY TRANSPOSASE"/>
    <property type="match status" value="1"/>
</dbReference>
<dbReference type="OrthoDB" id="9779930at2"/>
<evidence type="ECO:0000313" key="8">
    <source>
        <dbReference type="Proteomes" id="UP000256779"/>
    </source>
</evidence>
<dbReference type="GO" id="GO:0006313">
    <property type="term" value="P:DNA transposition"/>
    <property type="evidence" value="ECO:0007669"/>
    <property type="project" value="UniProtKB-UniRule"/>
</dbReference>
<reference evidence="7 8" key="1">
    <citation type="submission" date="2018-07" db="EMBL/GenBank/DDBJ databases">
        <title>Genomic Encyclopedia of Type Strains, Phase IV (KMG-IV): sequencing the most valuable type-strain genomes for metagenomic binning, comparative biology and taxonomic classification.</title>
        <authorList>
            <person name="Goeker M."/>
        </authorList>
    </citation>
    <scope>NUCLEOTIDE SEQUENCE [LARGE SCALE GENOMIC DNA]</scope>
    <source>
        <strain evidence="7 8">DSM 4134</strain>
    </source>
</reference>
<dbReference type="EMBL" id="QREG01000037">
    <property type="protein sequence ID" value="RED91765.1"/>
    <property type="molecule type" value="Genomic_DNA"/>
</dbReference>
<protein>
    <recommendedName>
        <fullName evidence="6">Mutator family transposase</fullName>
    </recommendedName>
</protein>
<gene>
    <name evidence="7" type="ORF">C7460_13735</name>
</gene>
<keyword evidence="8" id="KW-1185">Reference proteome</keyword>
<accession>A0A3D9KY05</accession>
<name>A0A3D9KY05_MARFU</name>
<dbReference type="Pfam" id="PF00872">
    <property type="entry name" value="Transposase_mut"/>
    <property type="match status" value="1"/>
</dbReference>
<evidence type="ECO:0000313" key="7">
    <source>
        <dbReference type="EMBL" id="RED91765.1"/>
    </source>
</evidence>
<dbReference type="GO" id="GO:0003677">
    <property type="term" value="F:DNA binding"/>
    <property type="evidence" value="ECO:0007669"/>
    <property type="project" value="UniProtKB-UniRule"/>
</dbReference>
<keyword evidence="4 6" id="KW-0238">DNA-binding</keyword>
<evidence type="ECO:0000256" key="5">
    <source>
        <dbReference type="ARBA" id="ARBA00023172"/>
    </source>
</evidence>